<organism evidence="2 3">
    <name type="scientific">Heterobasidion irregulare (strain TC 32-1)</name>
    <dbReference type="NCBI Taxonomy" id="747525"/>
    <lineage>
        <taxon>Eukaryota</taxon>
        <taxon>Fungi</taxon>
        <taxon>Dikarya</taxon>
        <taxon>Basidiomycota</taxon>
        <taxon>Agaricomycotina</taxon>
        <taxon>Agaricomycetes</taxon>
        <taxon>Russulales</taxon>
        <taxon>Bondarzewiaceae</taxon>
        <taxon>Heterobasidion</taxon>
        <taxon>Heterobasidion annosum species complex</taxon>
    </lineage>
</organism>
<accession>W4JPB0</accession>
<feature type="compositionally biased region" description="Low complexity" evidence="1">
    <location>
        <begin position="79"/>
        <end position="95"/>
    </location>
</feature>
<evidence type="ECO:0000313" key="2">
    <source>
        <dbReference type="EMBL" id="ETW74920.1"/>
    </source>
</evidence>
<feature type="compositionally biased region" description="Low complexity" evidence="1">
    <location>
        <begin position="19"/>
        <end position="29"/>
    </location>
</feature>
<evidence type="ECO:0000313" key="3">
    <source>
        <dbReference type="Proteomes" id="UP000030671"/>
    </source>
</evidence>
<dbReference type="RefSeq" id="XP_009553383.1">
    <property type="nucleotide sequence ID" value="XM_009555088.1"/>
</dbReference>
<feature type="compositionally biased region" description="Basic and acidic residues" evidence="1">
    <location>
        <begin position="36"/>
        <end position="52"/>
    </location>
</feature>
<keyword evidence="3" id="KW-1185">Reference proteome</keyword>
<dbReference type="Proteomes" id="UP000030671">
    <property type="component" value="Unassembled WGS sequence"/>
</dbReference>
<feature type="compositionally biased region" description="Polar residues" evidence="1">
    <location>
        <begin position="7"/>
        <end position="17"/>
    </location>
</feature>
<dbReference type="EMBL" id="KI925467">
    <property type="protein sequence ID" value="ETW74920.1"/>
    <property type="molecule type" value="Genomic_DNA"/>
</dbReference>
<feature type="region of interest" description="Disordered" evidence="1">
    <location>
        <begin position="112"/>
        <end position="138"/>
    </location>
</feature>
<dbReference type="InParanoid" id="W4JPB0"/>
<protein>
    <submittedName>
        <fullName evidence="2">Uncharacterized protein</fullName>
    </submittedName>
</protein>
<dbReference type="AlphaFoldDB" id="W4JPB0"/>
<proteinExistence type="predicted"/>
<gene>
    <name evidence="2" type="ORF">HETIRDRAFT_108396</name>
</gene>
<reference evidence="2 3" key="1">
    <citation type="journal article" date="2012" name="New Phytol.">
        <title>Insight into trade-off between wood decay and parasitism from the genome of a fungal forest pathogen.</title>
        <authorList>
            <person name="Olson A."/>
            <person name="Aerts A."/>
            <person name="Asiegbu F."/>
            <person name="Belbahri L."/>
            <person name="Bouzid O."/>
            <person name="Broberg A."/>
            <person name="Canback B."/>
            <person name="Coutinho P.M."/>
            <person name="Cullen D."/>
            <person name="Dalman K."/>
            <person name="Deflorio G."/>
            <person name="van Diepen L.T."/>
            <person name="Dunand C."/>
            <person name="Duplessis S."/>
            <person name="Durling M."/>
            <person name="Gonthier P."/>
            <person name="Grimwood J."/>
            <person name="Fossdal C.G."/>
            <person name="Hansson D."/>
            <person name="Henrissat B."/>
            <person name="Hietala A."/>
            <person name="Himmelstrand K."/>
            <person name="Hoffmeister D."/>
            <person name="Hogberg N."/>
            <person name="James T.Y."/>
            <person name="Karlsson M."/>
            <person name="Kohler A."/>
            <person name="Kues U."/>
            <person name="Lee Y.H."/>
            <person name="Lin Y.C."/>
            <person name="Lind M."/>
            <person name="Lindquist E."/>
            <person name="Lombard V."/>
            <person name="Lucas S."/>
            <person name="Lunden K."/>
            <person name="Morin E."/>
            <person name="Murat C."/>
            <person name="Park J."/>
            <person name="Raffaello T."/>
            <person name="Rouze P."/>
            <person name="Salamov A."/>
            <person name="Schmutz J."/>
            <person name="Solheim H."/>
            <person name="Stahlberg J."/>
            <person name="Velez H."/>
            <person name="de Vries R.P."/>
            <person name="Wiebenga A."/>
            <person name="Woodward S."/>
            <person name="Yakovlev I."/>
            <person name="Garbelotto M."/>
            <person name="Martin F."/>
            <person name="Grigoriev I.V."/>
            <person name="Stenlid J."/>
        </authorList>
    </citation>
    <scope>NUCLEOTIDE SEQUENCE [LARGE SCALE GENOMIC DNA]</scope>
    <source>
        <strain evidence="2 3">TC 32-1</strain>
    </source>
</reference>
<dbReference type="KEGG" id="hir:HETIRDRAFT_108396"/>
<name>W4JPB0_HETIT</name>
<feature type="region of interest" description="Disordered" evidence="1">
    <location>
        <begin position="1"/>
        <end position="97"/>
    </location>
</feature>
<sequence length="186" mass="20497">MHLSAAPSAQSICTTHTIRGVPTRAPVGRGPRGGRRGTDARAWNRDKIESSERPASAPPHRRTALSRARRTPPRARLGLAQPRPRLQPARPSPARTGLLPVVDADARRPPARIREAGGGRGRGRSGSERAVRGTSMRSRTTLRCMHRALPAAHVVSIARVPVRWCRRRAELTRVERVRSTGVRRRV</sequence>
<feature type="compositionally biased region" description="Basic residues" evidence="1">
    <location>
        <begin position="59"/>
        <end position="73"/>
    </location>
</feature>
<evidence type="ECO:0000256" key="1">
    <source>
        <dbReference type="SAM" id="MobiDB-lite"/>
    </source>
</evidence>
<dbReference type="HOGENOM" id="CLU_1454605_0_0_1"/>
<dbReference type="GeneID" id="20666345"/>